<dbReference type="Pfam" id="PF10129">
    <property type="entry name" value="OpgC_C"/>
    <property type="match status" value="1"/>
</dbReference>
<reference evidence="2 3" key="1">
    <citation type="submission" date="2017-03" db="EMBL/GenBank/DDBJ databases">
        <authorList>
            <person name="Afonso C.L."/>
            <person name="Miller P.J."/>
            <person name="Scott M.A."/>
            <person name="Spackman E."/>
            <person name="Goraichik I."/>
            <person name="Dimitrov K.M."/>
            <person name="Suarez D.L."/>
            <person name="Swayne D.E."/>
        </authorList>
    </citation>
    <scope>NUCLEOTIDE SEQUENCE [LARGE SCALE GENOMIC DNA]</scope>
    <source>
        <strain evidence="2 3">CECT 7745</strain>
    </source>
</reference>
<keyword evidence="1" id="KW-0812">Transmembrane</keyword>
<keyword evidence="3" id="KW-1185">Reference proteome</keyword>
<feature type="transmembrane region" description="Helical" evidence="1">
    <location>
        <begin position="279"/>
        <end position="297"/>
    </location>
</feature>
<feature type="transmembrane region" description="Helical" evidence="1">
    <location>
        <begin position="20"/>
        <end position="43"/>
    </location>
</feature>
<proteinExistence type="predicted"/>
<dbReference type="RefSeq" id="WP_085801066.1">
    <property type="nucleotide sequence ID" value="NZ_FWXB01000011.1"/>
</dbReference>
<dbReference type="Proteomes" id="UP000193224">
    <property type="component" value="Unassembled WGS sequence"/>
</dbReference>
<feature type="transmembrane region" description="Helical" evidence="1">
    <location>
        <begin position="84"/>
        <end position="106"/>
    </location>
</feature>
<feature type="transmembrane region" description="Helical" evidence="1">
    <location>
        <begin position="152"/>
        <end position="168"/>
    </location>
</feature>
<evidence type="ECO:0000313" key="3">
    <source>
        <dbReference type="Proteomes" id="UP000193224"/>
    </source>
</evidence>
<dbReference type="EMBL" id="FWXB01000011">
    <property type="protein sequence ID" value="SMC13132.1"/>
    <property type="molecule type" value="Genomic_DNA"/>
</dbReference>
<name>A0A1X7BU34_9RHOB</name>
<feature type="transmembrane region" description="Helical" evidence="1">
    <location>
        <begin position="234"/>
        <end position="252"/>
    </location>
</feature>
<evidence type="ECO:0000256" key="1">
    <source>
        <dbReference type="SAM" id="Phobius"/>
    </source>
</evidence>
<feature type="transmembrane region" description="Helical" evidence="1">
    <location>
        <begin position="55"/>
        <end position="72"/>
    </location>
</feature>
<feature type="transmembrane region" description="Helical" evidence="1">
    <location>
        <begin position="174"/>
        <end position="193"/>
    </location>
</feature>
<dbReference type="PIRSF" id="PIRSF028704">
    <property type="entry name" value="UPC028704"/>
    <property type="match status" value="1"/>
</dbReference>
<dbReference type="PANTHER" id="PTHR38592">
    <property type="entry name" value="BLL4819 PROTEIN"/>
    <property type="match status" value="1"/>
</dbReference>
<feature type="transmembrane region" description="Helical" evidence="1">
    <location>
        <begin position="205"/>
        <end position="228"/>
    </location>
</feature>
<keyword evidence="1" id="KW-1133">Transmembrane helix</keyword>
<feature type="transmembrane region" description="Helical" evidence="1">
    <location>
        <begin position="356"/>
        <end position="378"/>
    </location>
</feature>
<accession>A0A1X7BU34</accession>
<dbReference type="AlphaFoldDB" id="A0A1X7BU34"/>
<protein>
    <submittedName>
        <fullName evidence="2">OpgC protein</fullName>
    </submittedName>
</protein>
<dbReference type="OrthoDB" id="9775975at2"/>
<sequence>MTTVATTEMVASQRDIRLDFFRGIAMFIILIAHIPWNFLALWIPARFGFSDATEIFVFCSGMASAIAFGKAFRTKGWFIGTARVLYRVWQVYWAHIAVFLIVASFLTTIDSTGAFEKAYANAPYVVPFFDNTVPNLLGLLTLTYVPNYFDILPMYIAILVMMPIVVALKNLHGLAALAFVVMVWIGANAGVLWMPAEPWSDREWFFNPFGWQLIFFTGFAFMAGWLPAPPLNKWLVILAIVIVLATIPFAYFRILRAVPELKEASTAIQFFKAKTDFGIFRYVHFLALAYLGWAAAGPGGHRLRSTGAGLLARLWQVILKFILKVGQQSLAVFVFSMVAARVIGFVLDLIGRTTLIVWLANLVGFALIVGVAYLAAWFKSQPWRNIPEART</sequence>
<evidence type="ECO:0000313" key="2">
    <source>
        <dbReference type="EMBL" id="SMC13132.1"/>
    </source>
</evidence>
<gene>
    <name evidence="2" type="ORF">ROA7745_02966</name>
</gene>
<organism evidence="2 3">
    <name type="scientific">Roseovarius aestuarii</name>
    <dbReference type="NCBI Taxonomy" id="475083"/>
    <lineage>
        <taxon>Bacteria</taxon>
        <taxon>Pseudomonadati</taxon>
        <taxon>Pseudomonadota</taxon>
        <taxon>Alphaproteobacteria</taxon>
        <taxon>Rhodobacterales</taxon>
        <taxon>Roseobacteraceae</taxon>
        <taxon>Roseovarius</taxon>
    </lineage>
</organism>
<keyword evidence="1" id="KW-0472">Membrane</keyword>
<dbReference type="PANTHER" id="PTHR38592:SF3">
    <property type="entry name" value="BLL4819 PROTEIN"/>
    <property type="match status" value="1"/>
</dbReference>
<dbReference type="InterPro" id="IPR014550">
    <property type="entry name" value="UCP028704_OpgC"/>
</dbReference>
<feature type="transmembrane region" description="Helical" evidence="1">
    <location>
        <begin position="330"/>
        <end position="350"/>
    </location>
</feature>